<dbReference type="EMBL" id="RYZR01000007">
    <property type="protein sequence ID" value="RUL62479.1"/>
    <property type="molecule type" value="Genomic_DNA"/>
</dbReference>
<comment type="caution">
    <text evidence="2">The sequence shown here is derived from an EMBL/GenBank/DDBJ whole genome shotgun (WGS) entry which is preliminary data.</text>
</comment>
<proteinExistence type="predicted"/>
<protein>
    <submittedName>
        <fullName evidence="2">Uncharacterized protein</fullName>
    </submittedName>
</protein>
<dbReference type="AlphaFoldDB" id="A0A432LQM5"/>
<evidence type="ECO:0000256" key="1">
    <source>
        <dbReference type="SAM" id="SignalP"/>
    </source>
</evidence>
<dbReference type="Proteomes" id="UP000267077">
    <property type="component" value="Unassembled WGS sequence"/>
</dbReference>
<gene>
    <name evidence="2" type="ORF">EKH79_16560</name>
</gene>
<evidence type="ECO:0000313" key="3">
    <source>
        <dbReference type="Proteomes" id="UP000267077"/>
    </source>
</evidence>
<feature type="chain" id="PRO_5019063752" evidence="1">
    <location>
        <begin position="20"/>
        <end position="120"/>
    </location>
</feature>
<keyword evidence="3" id="KW-1185">Reference proteome</keyword>
<keyword evidence="1" id="KW-0732">Signal</keyword>
<reference evidence="2 3" key="1">
    <citation type="submission" date="2018-12" db="EMBL/GenBank/DDBJ databases">
        <title>Dyella dinghuensis sp. nov. DHOA06 and Dyella choica sp. nov. 4M-K27, isolated from forest soil.</title>
        <authorList>
            <person name="Qiu L.-H."/>
            <person name="Gao Z.-H."/>
        </authorList>
    </citation>
    <scope>NUCLEOTIDE SEQUENCE [LARGE SCALE GENOMIC DNA]</scope>
    <source>
        <strain evidence="2 3">DHOA06</strain>
    </source>
</reference>
<dbReference type="RefSeq" id="WP_126674921.1">
    <property type="nucleotide sequence ID" value="NZ_RYZR01000007.1"/>
</dbReference>
<accession>A0A432LQM5</accession>
<sequence>MHLRWITMGLLCIPCLAMAQSVHRFKLFNDMPSEIVSFTVSQAGGESSAKLVFDDPDRPFKYGAATMIDVHGGNGCLFDLQTRLSTGERVTTRNVDLCAIRVYRPGLRIDAVHFGSPWAP</sequence>
<dbReference type="OrthoDB" id="5959117at2"/>
<evidence type="ECO:0000313" key="2">
    <source>
        <dbReference type="EMBL" id="RUL62479.1"/>
    </source>
</evidence>
<name>A0A432LQM5_9GAMM</name>
<feature type="signal peptide" evidence="1">
    <location>
        <begin position="1"/>
        <end position="19"/>
    </location>
</feature>
<organism evidence="2 3">
    <name type="scientific">Dyella dinghuensis</name>
    <dbReference type="NCBI Taxonomy" id="1920169"/>
    <lineage>
        <taxon>Bacteria</taxon>
        <taxon>Pseudomonadati</taxon>
        <taxon>Pseudomonadota</taxon>
        <taxon>Gammaproteobacteria</taxon>
        <taxon>Lysobacterales</taxon>
        <taxon>Rhodanobacteraceae</taxon>
        <taxon>Dyella</taxon>
    </lineage>
</organism>